<dbReference type="Pfam" id="PF01391">
    <property type="entry name" value="Collagen"/>
    <property type="match status" value="2"/>
</dbReference>
<comment type="caution">
    <text evidence="4">The sequence shown here is derived from an EMBL/GenBank/DDBJ whole genome shotgun (WGS) entry which is preliminary data.</text>
</comment>
<sequence>MRQLAIVCVSFSLSTTLLLVFVVPFLHYKIQNVHIVGHEELQLCRIRISNFWKEIGKIKLANNIGKREAIQISEEAVTCCACGIGSIGVPGLPGVDGKDGHDGLPGQQENPSQDFTVQDWCFVCDEGPQGERGPQGPKGLRGREGINGTPGSDGIPGMPGMQGMRGFPGVTGIKGKQGERGILRETLSIPGPPGLPGPPGAPGLNGEDGKPGEDGQPGEVGDTGLPGKPGTDGNKVLVGRLEYQENLAVVTIVRCQEPLQAIRMNLQLGKITILFMHNIPIHVFNQDN</sequence>
<name>A0A6V7VH68_MELEN</name>
<feature type="region of interest" description="Disordered" evidence="2">
    <location>
        <begin position="126"/>
        <end position="233"/>
    </location>
</feature>
<feature type="compositionally biased region" description="Pro residues" evidence="2">
    <location>
        <begin position="190"/>
        <end position="201"/>
    </location>
</feature>
<accession>A0A6V7VH68</accession>
<dbReference type="OrthoDB" id="5862377at2759"/>
<dbReference type="EMBL" id="CAJEWN010000222">
    <property type="protein sequence ID" value="CAD2173714.1"/>
    <property type="molecule type" value="Genomic_DNA"/>
</dbReference>
<dbReference type="InterPro" id="IPR008160">
    <property type="entry name" value="Collagen"/>
</dbReference>
<dbReference type="SMART" id="SM01088">
    <property type="entry name" value="Col_cuticle_N"/>
    <property type="match status" value="1"/>
</dbReference>
<evidence type="ECO:0000256" key="1">
    <source>
        <dbReference type="ARBA" id="ARBA00022737"/>
    </source>
</evidence>
<proteinExistence type="predicted"/>
<evidence type="ECO:0000256" key="2">
    <source>
        <dbReference type="SAM" id="MobiDB-lite"/>
    </source>
</evidence>
<feature type="domain" description="Nematode cuticle collagen N-terminal" evidence="3">
    <location>
        <begin position="5"/>
        <end position="55"/>
    </location>
</feature>
<evidence type="ECO:0000313" key="5">
    <source>
        <dbReference type="Proteomes" id="UP000580250"/>
    </source>
</evidence>
<evidence type="ECO:0000313" key="4">
    <source>
        <dbReference type="EMBL" id="CAD2173714.1"/>
    </source>
</evidence>
<protein>
    <recommendedName>
        <fullName evidence="3">Nematode cuticle collagen N-terminal domain-containing protein</fullName>
    </recommendedName>
</protein>
<dbReference type="GO" id="GO:0042302">
    <property type="term" value="F:structural constituent of cuticle"/>
    <property type="evidence" value="ECO:0007669"/>
    <property type="project" value="InterPro"/>
</dbReference>
<organism evidence="4 5">
    <name type="scientific">Meloidogyne enterolobii</name>
    <name type="common">Root-knot nematode worm</name>
    <name type="synonym">Meloidogyne mayaguensis</name>
    <dbReference type="NCBI Taxonomy" id="390850"/>
    <lineage>
        <taxon>Eukaryota</taxon>
        <taxon>Metazoa</taxon>
        <taxon>Ecdysozoa</taxon>
        <taxon>Nematoda</taxon>
        <taxon>Chromadorea</taxon>
        <taxon>Rhabditida</taxon>
        <taxon>Tylenchina</taxon>
        <taxon>Tylenchomorpha</taxon>
        <taxon>Tylenchoidea</taxon>
        <taxon>Meloidogynidae</taxon>
        <taxon>Meloidogyninae</taxon>
        <taxon>Meloidogyne</taxon>
    </lineage>
</organism>
<keyword evidence="1" id="KW-0677">Repeat</keyword>
<gene>
    <name evidence="4" type="ORF">MENT_LOCUS25336</name>
</gene>
<dbReference type="InterPro" id="IPR002486">
    <property type="entry name" value="Col_cuticle_N"/>
</dbReference>
<dbReference type="AlphaFoldDB" id="A0A6V7VH68"/>
<evidence type="ECO:0000259" key="3">
    <source>
        <dbReference type="SMART" id="SM01088"/>
    </source>
</evidence>
<reference evidence="4 5" key="1">
    <citation type="submission" date="2020-08" db="EMBL/GenBank/DDBJ databases">
        <authorList>
            <person name="Koutsovoulos G."/>
            <person name="Danchin GJ E."/>
        </authorList>
    </citation>
    <scope>NUCLEOTIDE SEQUENCE [LARGE SCALE GENOMIC DNA]</scope>
</reference>
<dbReference type="PANTHER" id="PTHR24637:SF332">
    <property type="entry name" value="NEMATODE CUTICLE COLLAGEN N-TERMINAL DOMAIN-CONTAINING PROTEIN"/>
    <property type="match status" value="1"/>
</dbReference>
<dbReference type="Proteomes" id="UP000580250">
    <property type="component" value="Unassembled WGS sequence"/>
</dbReference>
<dbReference type="Pfam" id="PF01484">
    <property type="entry name" value="Col_cuticle_N"/>
    <property type="match status" value="1"/>
</dbReference>
<dbReference type="PANTHER" id="PTHR24637">
    <property type="entry name" value="COLLAGEN"/>
    <property type="match status" value="1"/>
</dbReference>